<proteinExistence type="predicted"/>
<feature type="compositionally biased region" description="Polar residues" evidence="1">
    <location>
        <begin position="151"/>
        <end position="169"/>
    </location>
</feature>
<dbReference type="Proteomes" id="UP001354931">
    <property type="component" value="Unassembled WGS sequence"/>
</dbReference>
<dbReference type="InterPro" id="IPR044859">
    <property type="entry name" value="Allene_oxi_cyc_Dirigent"/>
</dbReference>
<reference evidence="3 4" key="1">
    <citation type="submission" date="2022-10" db="EMBL/GenBank/DDBJ databases">
        <authorList>
            <person name="Xie J."/>
            <person name="Shen N."/>
        </authorList>
    </citation>
    <scope>NUCLEOTIDE SEQUENCE [LARGE SCALE GENOMIC DNA]</scope>
    <source>
        <strain evidence="3 4">YIM65594</strain>
    </source>
</reference>
<feature type="chain" id="PRO_5045883748" description="Dirigent protein" evidence="2">
    <location>
        <begin position="27"/>
        <end position="169"/>
    </location>
</feature>
<evidence type="ECO:0008006" key="5">
    <source>
        <dbReference type="Google" id="ProtNLM"/>
    </source>
</evidence>
<evidence type="ECO:0000313" key="3">
    <source>
        <dbReference type="EMBL" id="MEB8339409.1"/>
    </source>
</evidence>
<dbReference type="EMBL" id="JAOZYC010000117">
    <property type="protein sequence ID" value="MEB8339409.1"/>
    <property type="molecule type" value="Genomic_DNA"/>
</dbReference>
<evidence type="ECO:0000313" key="4">
    <source>
        <dbReference type="Proteomes" id="UP001354931"/>
    </source>
</evidence>
<organism evidence="3 4">
    <name type="scientific">Streptomyces endophyticus</name>
    <dbReference type="NCBI Taxonomy" id="714166"/>
    <lineage>
        <taxon>Bacteria</taxon>
        <taxon>Bacillati</taxon>
        <taxon>Actinomycetota</taxon>
        <taxon>Actinomycetes</taxon>
        <taxon>Kitasatosporales</taxon>
        <taxon>Streptomycetaceae</taxon>
        <taxon>Streptomyces</taxon>
    </lineage>
</organism>
<comment type="caution">
    <text evidence="3">The sequence shown here is derived from an EMBL/GenBank/DDBJ whole genome shotgun (WGS) entry which is preliminary data.</text>
</comment>
<dbReference type="Gene3D" id="2.40.480.10">
    <property type="entry name" value="Allene oxide cyclase-like"/>
    <property type="match status" value="1"/>
</dbReference>
<gene>
    <name evidence="3" type="ORF">OKJ99_18100</name>
</gene>
<evidence type="ECO:0000256" key="2">
    <source>
        <dbReference type="SAM" id="SignalP"/>
    </source>
</evidence>
<feature type="region of interest" description="Disordered" evidence="1">
    <location>
        <begin position="127"/>
        <end position="169"/>
    </location>
</feature>
<keyword evidence="2" id="KW-0732">Signal</keyword>
<feature type="signal peptide" evidence="2">
    <location>
        <begin position="1"/>
        <end position="26"/>
    </location>
</feature>
<accession>A0ABU6F6F3</accession>
<name>A0ABU6F6F3_9ACTN</name>
<sequence length="169" mass="17369">MTSIRLLGRPLGLAAASLTVAVGALAAPAVALGPVPVPVPTPVSEPLPTMTVDFGYEDEEPSGSEGQQFDGDARLLDASGDVVGRFYYDCTTAAPGKTTVGALCSSAYVVEGRGEIFTQAFKPIQKDEDTMPRPTRSAVTGGTGDFKGATGQATMLPTGEPDTNTVVFN</sequence>
<protein>
    <recommendedName>
        <fullName evidence="5">Dirigent protein</fullName>
    </recommendedName>
</protein>
<dbReference type="RefSeq" id="WP_326017518.1">
    <property type="nucleotide sequence ID" value="NZ_JAOZYC010000117.1"/>
</dbReference>
<evidence type="ECO:0000256" key="1">
    <source>
        <dbReference type="SAM" id="MobiDB-lite"/>
    </source>
</evidence>
<keyword evidence="4" id="KW-1185">Reference proteome</keyword>